<name>A0ABP7PMH5_9ACTN</name>
<dbReference type="SUPFAM" id="SSF55874">
    <property type="entry name" value="ATPase domain of HSP90 chaperone/DNA topoisomerase II/histidine kinase"/>
    <property type="match status" value="1"/>
</dbReference>
<evidence type="ECO:0000313" key="1">
    <source>
        <dbReference type="EMBL" id="GAA3968146.1"/>
    </source>
</evidence>
<dbReference type="NCBIfam" id="NF047352">
    <property type="entry name" value="P_loop_sacsin"/>
    <property type="match status" value="1"/>
</dbReference>
<dbReference type="EMBL" id="BAAAZW010000010">
    <property type="protein sequence ID" value="GAA3968146.1"/>
    <property type="molecule type" value="Genomic_DNA"/>
</dbReference>
<protein>
    <submittedName>
        <fullName evidence="1">Molecular chaperone Hsp90</fullName>
    </submittedName>
</protein>
<dbReference type="InterPro" id="IPR036890">
    <property type="entry name" value="HATPase_C_sf"/>
</dbReference>
<gene>
    <name evidence="1" type="ORF">GCM10022231_31440</name>
</gene>
<organism evidence="1 2">
    <name type="scientific">Gordonia caeni</name>
    <dbReference type="NCBI Taxonomy" id="1007097"/>
    <lineage>
        <taxon>Bacteria</taxon>
        <taxon>Bacillati</taxon>
        <taxon>Actinomycetota</taxon>
        <taxon>Actinomycetes</taxon>
        <taxon>Mycobacteriales</taxon>
        <taxon>Gordoniaceae</taxon>
        <taxon>Gordonia</taxon>
    </lineage>
</organism>
<evidence type="ECO:0000313" key="2">
    <source>
        <dbReference type="Proteomes" id="UP001418444"/>
    </source>
</evidence>
<sequence>MTPTPAPADLSDPFDTAGLRAATLAAWRDSPTRLAEDAAAESDLRQIGYRDRWFTELAANAADAATVTGEAGRLRVWTDGATVHVANTGAPLTIDGVRALTALRVSPKRAAPDQPGRAEVGRFGVGFRATSFADRVDVLSSSGSITFDRARTAGAVGDPDRPVPAQRLAWPVAGAPAPGYATEVVVHCADAAAAQALADRARGEAPDLLLELPALTEIAVDGEVLTRRTTAGRVVIETDGAASAEWLRSSAGGTHWLVPVDGDALRPLDGDVLRSPTPTQIPLSLPARLITDLLLTPDRRGLHPGADLAGAAAGYADLVALAPDDQRHLLVPAPAFGAGTEDAVLREAVLAVLTDAPWVPAASGPPRAPTRTWVVRGLTEPLAELLAEVIEPLAHPAVSDGAPARTLLRLGARELSLAEVADLLSGLDREASWWARLYAALDGVVTGREAADELGALTVPRNDGRLQRGARGLFLVDLPPGVDVHLDWIPVIDPAAYHPLLERLGLEHLTVSQVLDHPALRQRIDDAADPDELEEIADAVLQLVMAGESAPAVPGWLGALAVRADDGVDRPVDELLLPAGPLRAVLYDDAPLHTVDPAVVDAYGETALRRLGAGWGFTLLRENLPTAPDHDLDGEAQWWDGLEQPPETLVAVRDLDLVDPQHWPAALDLLAGDPDLAAALADPDGYTTWWLRRFVELEGTPLRGYRAPDDHTWRSLFPPLEHPAAAVLAPLLAGAGPDDAQDAERWLDALADPGRAVAPGVAARAHAALVAAYRAGRFRLDHVEPPAQLRTLSGDLSPEALVVDEPWWTPVVPPSVAVLVGTHPRARDAADFAALADVPLASEELSAQVVSSGRPLDSGGAFATALAAATGWDLTGPLVAHDELVVAVFDGDHERRHRVPRWRERSGVVHLDTEVPWTRP</sequence>
<proteinExistence type="predicted"/>
<accession>A0ABP7PMH5</accession>
<reference evidence="2" key="1">
    <citation type="journal article" date="2019" name="Int. J. Syst. Evol. Microbiol.">
        <title>The Global Catalogue of Microorganisms (GCM) 10K type strain sequencing project: providing services to taxonomists for standard genome sequencing and annotation.</title>
        <authorList>
            <consortium name="The Broad Institute Genomics Platform"/>
            <consortium name="The Broad Institute Genome Sequencing Center for Infectious Disease"/>
            <person name="Wu L."/>
            <person name="Ma J."/>
        </authorList>
    </citation>
    <scope>NUCLEOTIDE SEQUENCE [LARGE SCALE GENOMIC DNA]</scope>
    <source>
        <strain evidence="2">JCM 16923</strain>
    </source>
</reference>
<keyword evidence="2" id="KW-1185">Reference proteome</keyword>
<dbReference type="Proteomes" id="UP001418444">
    <property type="component" value="Unassembled WGS sequence"/>
</dbReference>
<dbReference type="RefSeq" id="WP_344785455.1">
    <property type="nucleotide sequence ID" value="NZ_BAAAZW010000010.1"/>
</dbReference>
<comment type="caution">
    <text evidence="1">The sequence shown here is derived from an EMBL/GenBank/DDBJ whole genome shotgun (WGS) entry which is preliminary data.</text>
</comment>